<dbReference type="SUPFAM" id="SSF51430">
    <property type="entry name" value="NAD(P)-linked oxidoreductase"/>
    <property type="match status" value="1"/>
</dbReference>
<reference evidence="3" key="1">
    <citation type="submission" date="2020-03" db="EMBL/GenBank/DDBJ databases">
        <authorList>
            <person name="Guo F."/>
        </authorList>
    </citation>
    <scope>NUCLEOTIDE SEQUENCE</scope>
    <source>
        <strain evidence="3">JCM 30134</strain>
    </source>
</reference>
<keyword evidence="1" id="KW-0560">Oxidoreductase</keyword>
<dbReference type="Gene3D" id="3.20.20.100">
    <property type="entry name" value="NADP-dependent oxidoreductase domain"/>
    <property type="match status" value="1"/>
</dbReference>
<dbReference type="RefSeq" id="WP_167185095.1">
    <property type="nucleotide sequence ID" value="NZ_JAAONZ010000005.1"/>
</dbReference>
<dbReference type="FunFam" id="3.20.20.100:FF:000004">
    <property type="entry name" value="Oxidoreductase, aldo/keto reductase"/>
    <property type="match status" value="1"/>
</dbReference>
<dbReference type="PANTHER" id="PTHR43364">
    <property type="entry name" value="NADH-SPECIFIC METHYLGLYOXAL REDUCTASE-RELATED"/>
    <property type="match status" value="1"/>
</dbReference>
<protein>
    <submittedName>
        <fullName evidence="3">Aldo/keto reductase</fullName>
    </submittedName>
</protein>
<keyword evidence="4" id="KW-1185">Reference proteome</keyword>
<sequence length="315" mass="34775">MHKRNVGNSGLKVSSIGLGCNNFGLTLDASASQAIIQRALDLGVTLFDTAPVYGQEWGLSETILGQALGARRQQAVIVSKFGMTPDFTVRDSSRRGIIQGLEDSLRRLNTDYIDLYMLHWPDASTPMEETLRALDDIIRSGKARYIGCCNLPAWQVVEAKWLSKTDKLHEFIVAQDEYSLINQSAQHKLMPALEQYGMGLMPYTPLANGLLTGKYSANAAQPDGTRLSKNLWNMGDRYLTEANLQLTEKLTAFAQERGHTLLELAIAWLLAQPAVCSVIAGTTKLEQLEMNIAASDWQLSQIDLQQIEALCSESP</sequence>
<dbReference type="Pfam" id="PF00248">
    <property type="entry name" value="Aldo_ket_red"/>
    <property type="match status" value="1"/>
</dbReference>
<dbReference type="InterPro" id="IPR036812">
    <property type="entry name" value="NAD(P)_OxRdtase_dom_sf"/>
</dbReference>
<dbReference type="GO" id="GO:0005829">
    <property type="term" value="C:cytosol"/>
    <property type="evidence" value="ECO:0007669"/>
    <property type="project" value="UniProtKB-ARBA"/>
</dbReference>
<evidence type="ECO:0000313" key="4">
    <source>
        <dbReference type="Proteomes" id="UP000787472"/>
    </source>
</evidence>
<dbReference type="InterPro" id="IPR050523">
    <property type="entry name" value="AKR_Detox_Biosynth"/>
</dbReference>
<evidence type="ECO:0000259" key="2">
    <source>
        <dbReference type="Pfam" id="PF00248"/>
    </source>
</evidence>
<evidence type="ECO:0000313" key="3">
    <source>
        <dbReference type="EMBL" id="NHO65688.1"/>
    </source>
</evidence>
<dbReference type="PANTHER" id="PTHR43364:SF4">
    <property type="entry name" value="NAD(P)-LINKED OXIDOREDUCTASE SUPERFAMILY PROTEIN"/>
    <property type="match status" value="1"/>
</dbReference>
<evidence type="ECO:0000256" key="1">
    <source>
        <dbReference type="ARBA" id="ARBA00023002"/>
    </source>
</evidence>
<dbReference type="CDD" id="cd19084">
    <property type="entry name" value="AKR_AKR11B1-like"/>
    <property type="match status" value="1"/>
</dbReference>
<dbReference type="GO" id="GO:0016491">
    <property type="term" value="F:oxidoreductase activity"/>
    <property type="evidence" value="ECO:0007669"/>
    <property type="project" value="UniProtKB-KW"/>
</dbReference>
<dbReference type="PRINTS" id="PR00069">
    <property type="entry name" value="ALDKETRDTASE"/>
</dbReference>
<gene>
    <name evidence="3" type="ORF">G8770_09055</name>
</gene>
<comment type="caution">
    <text evidence="3">The sequence shown here is derived from an EMBL/GenBank/DDBJ whole genome shotgun (WGS) entry which is preliminary data.</text>
</comment>
<dbReference type="AlphaFoldDB" id="A0A9E5JS15"/>
<dbReference type="Proteomes" id="UP000787472">
    <property type="component" value="Unassembled WGS sequence"/>
</dbReference>
<proteinExistence type="predicted"/>
<name>A0A9E5JS15_9GAMM</name>
<organism evidence="3 4">
    <name type="scientific">Pseudomaricurvus hydrocarbonicus</name>
    <dbReference type="NCBI Taxonomy" id="1470433"/>
    <lineage>
        <taxon>Bacteria</taxon>
        <taxon>Pseudomonadati</taxon>
        <taxon>Pseudomonadota</taxon>
        <taxon>Gammaproteobacteria</taxon>
        <taxon>Cellvibrionales</taxon>
        <taxon>Cellvibrionaceae</taxon>
        <taxon>Pseudomaricurvus</taxon>
    </lineage>
</organism>
<feature type="domain" description="NADP-dependent oxidoreductase" evidence="2">
    <location>
        <begin position="16"/>
        <end position="310"/>
    </location>
</feature>
<dbReference type="InterPro" id="IPR023210">
    <property type="entry name" value="NADP_OxRdtase_dom"/>
</dbReference>
<dbReference type="InterPro" id="IPR020471">
    <property type="entry name" value="AKR"/>
</dbReference>
<dbReference type="EMBL" id="JAAONZ010000005">
    <property type="protein sequence ID" value="NHO65688.1"/>
    <property type="molecule type" value="Genomic_DNA"/>
</dbReference>
<accession>A0A9E5JS15</accession>